<evidence type="ECO:0000313" key="5">
    <source>
        <dbReference type="EMBL" id="GJN89239.1"/>
    </source>
</evidence>
<evidence type="ECO:0000256" key="3">
    <source>
        <dbReference type="SAM" id="Phobius"/>
    </source>
</evidence>
<evidence type="ECO:0000256" key="2">
    <source>
        <dbReference type="SAM" id="MobiDB-lite"/>
    </source>
</evidence>
<sequence length="208" mass="23014">MPGLSNSPGLDRLLSSLRSSVARAVALLDDWVREHYIFASLQVLLLSVLFLWYLQIAFPTPTADDLRARAHDSMSSLEAKAADKLVKTADATVSAPAGDKTELDPPKDTPFSKEELAKNDGRDENTPIYVGIKGRIYDVSAKRDMYGPGCGYHVFVGKDASRGLGKSSLKPEDAVADYSVLTDEEKKVLDDWEKYFQKRYNIVGRVVE</sequence>
<comment type="similarity">
    <text evidence="1">Belongs to the cytochrome b5 family. MAPR subfamily.</text>
</comment>
<dbReference type="AlphaFoldDB" id="A0AAV5GJ55"/>
<dbReference type="SUPFAM" id="SSF55856">
    <property type="entry name" value="Cytochrome b5-like heme/steroid binding domain"/>
    <property type="match status" value="1"/>
</dbReference>
<keyword evidence="6" id="KW-1185">Reference proteome</keyword>
<accession>A0AAV5GJ55</accession>
<dbReference type="Pfam" id="PF00173">
    <property type="entry name" value="Cyt-b5"/>
    <property type="match status" value="1"/>
</dbReference>
<dbReference type="PANTHER" id="PTHR10281">
    <property type="entry name" value="MEMBRANE-ASSOCIATED PROGESTERONE RECEPTOR COMPONENT-RELATED"/>
    <property type="match status" value="1"/>
</dbReference>
<keyword evidence="3" id="KW-1133">Transmembrane helix</keyword>
<reference evidence="5 6" key="1">
    <citation type="submission" date="2021-12" db="EMBL/GenBank/DDBJ databases">
        <title>High titer production of polyol ester of fatty acids by Rhodotorula paludigena BS15 towards product separation-free biomass refinery.</title>
        <authorList>
            <person name="Mano J."/>
            <person name="Ono H."/>
            <person name="Tanaka T."/>
            <person name="Naito K."/>
            <person name="Sushida H."/>
            <person name="Ike M."/>
            <person name="Tokuyasu K."/>
            <person name="Kitaoka M."/>
        </authorList>
    </citation>
    <scope>NUCLEOTIDE SEQUENCE [LARGE SCALE GENOMIC DNA]</scope>
    <source>
        <strain evidence="5 6">BS15</strain>
    </source>
</reference>
<dbReference type="FunFam" id="3.10.120.10:FF:000003">
    <property type="entry name" value="membrane-associated progesterone receptor component 1"/>
    <property type="match status" value="1"/>
</dbReference>
<feature type="region of interest" description="Disordered" evidence="2">
    <location>
        <begin position="92"/>
        <end position="122"/>
    </location>
</feature>
<dbReference type="PANTHER" id="PTHR10281:SF115">
    <property type="entry name" value="BINDING PROTEIN, PUTATIVE (AFU_ORTHOLOGUE AFUA_4G06240)-RELATED"/>
    <property type="match status" value="1"/>
</dbReference>
<name>A0AAV5GJ55_9BASI</name>
<comment type="caution">
    <text evidence="5">The sequence shown here is derived from an EMBL/GenBank/DDBJ whole genome shotgun (WGS) entry which is preliminary data.</text>
</comment>
<keyword evidence="3" id="KW-0812">Transmembrane</keyword>
<dbReference type="Gene3D" id="3.10.120.10">
    <property type="entry name" value="Cytochrome b5-like heme/steroid binding domain"/>
    <property type="match status" value="1"/>
</dbReference>
<dbReference type="GO" id="GO:0005783">
    <property type="term" value="C:endoplasmic reticulum"/>
    <property type="evidence" value="ECO:0007669"/>
    <property type="project" value="TreeGrafter"/>
</dbReference>
<dbReference type="SMART" id="SM01117">
    <property type="entry name" value="Cyt-b5"/>
    <property type="match status" value="1"/>
</dbReference>
<dbReference type="InterPro" id="IPR050577">
    <property type="entry name" value="MAPR/NEUFC/NENF-like"/>
</dbReference>
<feature type="transmembrane region" description="Helical" evidence="3">
    <location>
        <begin position="36"/>
        <end position="54"/>
    </location>
</feature>
<gene>
    <name evidence="5" type="ORF">Rhopal_002218-T1</name>
</gene>
<keyword evidence="3" id="KW-0472">Membrane</keyword>
<dbReference type="EMBL" id="BQKY01000004">
    <property type="protein sequence ID" value="GJN89239.1"/>
    <property type="molecule type" value="Genomic_DNA"/>
</dbReference>
<organism evidence="5 6">
    <name type="scientific">Rhodotorula paludigena</name>
    <dbReference type="NCBI Taxonomy" id="86838"/>
    <lineage>
        <taxon>Eukaryota</taxon>
        <taxon>Fungi</taxon>
        <taxon>Dikarya</taxon>
        <taxon>Basidiomycota</taxon>
        <taxon>Pucciniomycotina</taxon>
        <taxon>Microbotryomycetes</taxon>
        <taxon>Sporidiobolales</taxon>
        <taxon>Sporidiobolaceae</taxon>
        <taxon>Rhodotorula</taxon>
    </lineage>
</organism>
<feature type="compositionally biased region" description="Basic and acidic residues" evidence="2">
    <location>
        <begin position="99"/>
        <end position="122"/>
    </location>
</feature>
<dbReference type="Proteomes" id="UP001342314">
    <property type="component" value="Unassembled WGS sequence"/>
</dbReference>
<evidence type="ECO:0000313" key="6">
    <source>
        <dbReference type="Proteomes" id="UP001342314"/>
    </source>
</evidence>
<evidence type="ECO:0000259" key="4">
    <source>
        <dbReference type="SMART" id="SM01117"/>
    </source>
</evidence>
<feature type="domain" description="Cytochrome b5 heme-binding" evidence="4">
    <location>
        <begin position="111"/>
        <end position="207"/>
    </location>
</feature>
<evidence type="ECO:0000256" key="1">
    <source>
        <dbReference type="ARBA" id="ARBA00038357"/>
    </source>
</evidence>
<dbReference type="InterPro" id="IPR001199">
    <property type="entry name" value="Cyt_B5-like_heme/steroid-bd"/>
</dbReference>
<dbReference type="GO" id="GO:0020037">
    <property type="term" value="F:heme binding"/>
    <property type="evidence" value="ECO:0007669"/>
    <property type="project" value="UniProtKB-ARBA"/>
</dbReference>
<dbReference type="GO" id="GO:0016020">
    <property type="term" value="C:membrane"/>
    <property type="evidence" value="ECO:0007669"/>
    <property type="project" value="TreeGrafter"/>
</dbReference>
<dbReference type="InterPro" id="IPR036400">
    <property type="entry name" value="Cyt_B5-like_heme/steroid_sf"/>
</dbReference>
<protein>
    <recommendedName>
        <fullName evidence="4">Cytochrome b5 heme-binding domain-containing protein</fullName>
    </recommendedName>
</protein>
<proteinExistence type="inferred from homology"/>